<feature type="signal peptide" evidence="1">
    <location>
        <begin position="1"/>
        <end position="22"/>
    </location>
</feature>
<dbReference type="EMBL" id="JAAWWK010000005">
    <property type="protein sequence ID" value="NKI18782.1"/>
    <property type="molecule type" value="Genomic_DNA"/>
</dbReference>
<organism evidence="2 3">
    <name type="scientific">Spongiibacter thalassae</name>
    <dbReference type="NCBI Taxonomy" id="2721624"/>
    <lineage>
        <taxon>Bacteria</taxon>
        <taxon>Pseudomonadati</taxon>
        <taxon>Pseudomonadota</taxon>
        <taxon>Gammaproteobacteria</taxon>
        <taxon>Cellvibrionales</taxon>
        <taxon>Spongiibacteraceae</taxon>
        <taxon>Spongiibacter</taxon>
    </lineage>
</organism>
<accession>A0ABX1GHT4</accession>
<evidence type="ECO:0000313" key="3">
    <source>
        <dbReference type="Proteomes" id="UP000765845"/>
    </source>
</evidence>
<keyword evidence="3" id="KW-1185">Reference proteome</keyword>
<evidence type="ECO:0008006" key="4">
    <source>
        <dbReference type="Google" id="ProtNLM"/>
    </source>
</evidence>
<dbReference type="RefSeq" id="WP_168451287.1">
    <property type="nucleotide sequence ID" value="NZ_JAAWWK010000005.1"/>
</dbReference>
<reference evidence="2 3" key="1">
    <citation type="submission" date="2020-04" db="EMBL/GenBank/DDBJ databases">
        <authorList>
            <person name="Yoon J."/>
        </authorList>
    </citation>
    <scope>NUCLEOTIDE SEQUENCE [LARGE SCALE GENOMIC DNA]</scope>
    <source>
        <strain evidence="2 3">KMU-166</strain>
    </source>
</reference>
<feature type="chain" id="PRO_5047465373" description="Alginate export domain-containing protein" evidence="1">
    <location>
        <begin position="23"/>
        <end position="328"/>
    </location>
</feature>
<protein>
    <recommendedName>
        <fullName evidence="4">Alginate export domain-containing protein</fullName>
    </recommendedName>
</protein>
<evidence type="ECO:0000313" key="2">
    <source>
        <dbReference type="EMBL" id="NKI18782.1"/>
    </source>
</evidence>
<evidence type="ECO:0000256" key="1">
    <source>
        <dbReference type="SAM" id="SignalP"/>
    </source>
</evidence>
<dbReference type="Proteomes" id="UP000765845">
    <property type="component" value="Unassembled WGS sequence"/>
</dbReference>
<keyword evidence="1" id="KW-0732">Signal</keyword>
<name>A0ABX1GHT4_9GAMM</name>
<sequence>MRLITRIMVGGLGVLAGIAAYADESQEPATVPGQHPNFLLRTFDSAEKTRDDWSARWVSFAEQVDRYFSKEDAPADYTNESYLKLQIRQSFLEEGGVESDVRLRAKFDLPNTKRKAKLFFSSDDESDRSLENRVRTGSSGERVRKDDSLTGLEFAPDSEWHRWKRSARVGIKFRAPLVPFAKVRMRRPFEKWGEWTPEFQQEFWWFRDKGWGETSEFQLGRPVGTAFHLRYVTVLEFEDQNDFFENVHVLSLQHGLSSRESLEYRVGAFATNEFDTRLTAYFTGMSYSKRVYEDWVFLTVSPELFFARDQGWDADASLTFRFDVFFSN</sequence>
<gene>
    <name evidence="2" type="ORF">HCU74_15325</name>
</gene>
<proteinExistence type="predicted"/>
<comment type="caution">
    <text evidence="2">The sequence shown here is derived from an EMBL/GenBank/DDBJ whole genome shotgun (WGS) entry which is preliminary data.</text>
</comment>